<dbReference type="EMBL" id="KI911153">
    <property type="protein sequence ID" value="ETS00120.1"/>
    <property type="molecule type" value="Genomic_DNA"/>
</dbReference>
<sequence length="293" mass="31897">MQELPLGIGSLSSAIAQEARILWRDWSPSLERGGKRNFDGRGTRPGQHNLVPFDFGFGFFCCSSGSLSGGVSDARGVLSTRSTKGKGGSLVMAMPHFLPSTAGRARRRERAVAGVIGDVAGIAASSLDDSRIEDTGQRNKMTEEDQQLRQTGGVVSVRTANPAWALRISEQAMPIMALADSAPQLLSALDQLVPNLALQLAMAKPNGRRIASTEMPYGFTCRKVFGVRLIVRLFPPLGKMGEENEEEEKEEVEEAEEEEEASRTRQRAKTRGETKVVFQHVRHGHSACLRHAA</sequence>
<dbReference type="AlphaFoldDB" id="A0A024S417"/>
<protein>
    <submittedName>
        <fullName evidence="2">Uncharacterized protein</fullName>
    </submittedName>
</protein>
<evidence type="ECO:0000256" key="1">
    <source>
        <dbReference type="SAM" id="MobiDB-lite"/>
    </source>
</evidence>
<name>A0A024S417_HYPJR</name>
<evidence type="ECO:0000313" key="3">
    <source>
        <dbReference type="Proteomes" id="UP000024376"/>
    </source>
</evidence>
<dbReference type="HOGENOM" id="CLU_950145_0_0_1"/>
<dbReference type="Proteomes" id="UP000024376">
    <property type="component" value="Unassembled WGS sequence"/>
</dbReference>
<feature type="region of interest" description="Disordered" evidence="1">
    <location>
        <begin position="242"/>
        <end position="275"/>
    </location>
</feature>
<gene>
    <name evidence="2" type="ORF">M419DRAFT_131725</name>
</gene>
<organism evidence="2 3">
    <name type="scientific">Hypocrea jecorina (strain ATCC 56765 / BCRC 32924 / NRRL 11460 / Rut C-30)</name>
    <name type="common">Trichoderma reesei</name>
    <dbReference type="NCBI Taxonomy" id="1344414"/>
    <lineage>
        <taxon>Eukaryota</taxon>
        <taxon>Fungi</taxon>
        <taxon>Dikarya</taxon>
        <taxon>Ascomycota</taxon>
        <taxon>Pezizomycotina</taxon>
        <taxon>Sordariomycetes</taxon>
        <taxon>Hypocreomycetidae</taxon>
        <taxon>Hypocreales</taxon>
        <taxon>Hypocreaceae</taxon>
        <taxon>Trichoderma</taxon>
    </lineage>
</organism>
<evidence type="ECO:0000313" key="2">
    <source>
        <dbReference type="EMBL" id="ETS00120.1"/>
    </source>
</evidence>
<feature type="compositionally biased region" description="Acidic residues" evidence="1">
    <location>
        <begin position="243"/>
        <end position="260"/>
    </location>
</feature>
<reference evidence="3" key="1">
    <citation type="journal article" date="2013" name="Ind. Biotechnol.">
        <title>Comparative genomics analysis of Trichoderma reesei strains.</title>
        <authorList>
            <person name="Koike H."/>
            <person name="Aerts A."/>
            <person name="LaButti K."/>
            <person name="Grigoriev I.V."/>
            <person name="Baker S.E."/>
        </authorList>
    </citation>
    <scope>NUCLEOTIDE SEQUENCE [LARGE SCALE GENOMIC DNA]</scope>
    <source>
        <strain evidence="3">ATCC 56765 / BCRC 32924 / NRRL 11460 / Rut C-30</strain>
    </source>
</reference>
<proteinExistence type="predicted"/>
<accession>A0A024S417</accession>
<dbReference type="KEGG" id="trr:M419DRAFT_131725"/>